<dbReference type="InterPro" id="IPR019787">
    <property type="entry name" value="Znf_PHD-finger"/>
</dbReference>
<dbReference type="EMBL" id="JALNTZ010000001">
    <property type="protein sequence ID" value="KAJ3666422.1"/>
    <property type="molecule type" value="Genomic_DNA"/>
</dbReference>
<dbReference type="Proteomes" id="UP001168821">
    <property type="component" value="Unassembled WGS sequence"/>
</dbReference>
<evidence type="ECO:0000256" key="3">
    <source>
        <dbReference type="ARBA" id="ARBA00022833"/>
    </source>
</evidence>
<organism evidence="7 8">
    <name type="scientific">Zophobas morio</name>
    <dbReference type="NCBI Taxonomy" id="2755281"/>
    <lineage>
        <taxon>Eukaryota</taxon>
        <taxon>Metazoa</taxon>
        <taxon>Ecdysozoa</taxon>
        <taxon>Arthropoda</taxon>
        <taxon>Hexapoda</taxon>
        <taxon>Insecta</taxon>
        <taxon>Pterygota</taxon>
        <taxon>Neoptera</taxon>
        <taxon>Endopterygota</taxon>
        <taxon>Coleoptera</taxon>
        <taxon>Polyphaga</taxon>
        <taxon>Cucujiformia</taxon>
        <taxon>Tenebrionidae</taxon>
        <taxon>Zophobas</taxon>
    </lineage>
</organism>
<keyword evidence="8" id="KW-1185">Reference proteome</keyword>
<dbReference type="PANTHER" id="PTHR37445:SF3">
    <property type="entry name" value="ZINC FINGER PHD-TYPE DOMAIN-CONTAINING PROTEIN"/>
    <property type="match status" value="1"/>
</dbReference>
<feature type="domain" description="PHD-type" evidence="6">
    <location>
        <begin position="2"/>
        <end position="54"/>
    </location>
</feature>
<evidence type="ECO:0000256" key="2">
    <source>
        <dbReference type="ARBA" id="ARBA00022771"/>
    </source>
</evidence>
<accession>A0AA38IZI8</accession>
<evidence type="ECO:0000259" key="6">
    <source>
        <dbReference type="PROSITE" id="PS50016"/>
    </source>
</evidence>
<evidence type="ECO:0000256" key="5">
    <source>
        <dbReference type="SAM" id="Coils"/>
    </source>
</evidence>
<dbReference type="GO" id="GO:0008270">
    <property type="term" value="F:zinc ion binding"/>
    <property type="evidence" value="ECO:0007669"/>
    <property type="project" value="UniProtKB-KW"/>
</dbReference>
<dbReference type="PROSITE" id="PS01359">
    <property type="entry name" value="ZF_PHD_1"/>
    <property type="match status" value="1"/>
</dbReference>
<protein>
    <recommendedName>
        <fullName evidence="6">PHD-type domain-containing protein</fullName>
    </recommendedName>
</protein>
<keyword evidence="1" id="KW-0479">Metal-binding</keyword>
<sequence length="310" mass="35502">MPTNCPTCNAGVVPTTPSIKCNGNCKKRYHLACLDVNLDAIDMPTWICHTCSPESITESSIVDLIQKQFSELKKDLKSEVNQAIREAINEQFKLTHERIKRMEEDITTLKLNVSELKNSTASENVKKDLANCQQQIIEIKAVLDEKQPQNVQSSPILEEVVHEVLERNKRSRNIIIYNVLEQASANNSKDERLENEKTIISEILNVTHNSTDPSEVIQSFQRLGRYNKARIRPLRVILRNDTDVLNIIRGTKNLQNHGGFTNIRISFDRTPRQLEMYQQLRQQLETRTASGETNLKIRYVNGTPRIVTLN</sequence>
<dbReference type="PANTHER" id="PTHR37445">
    <property type="entry name" value="PROTEIN CBG24663"/>
    <property type="match status" value="1"/>
</dbReference>
<gene>
    <name evidence="7" type="ORF">Zmor_001864</name>
</gene>
<evidence type="ECO:0000256" key="4">
    <source>
        <dbReference type="PROSITE-ProRule" id="PRU00146"/>
    </source>
</evidence>
<reference evidence="7" key="1">
    <citation type="journal article" date="2023" name="G3 (Bethesda)">
        <title>Whole genome assemblies of Zophobas morio and Tenebrio molitor.</title>
        <authorList>
            <person name="Kaur S."/>
            <person name="Stinson S.A."/>
            <person name="diCenzo G.C."/>
        </authorList>
    </citation>
    <scope>NUCLEOTIDE SEQUENCE</scope>
    <source>
        <strain evidence="7">QUZm001</strain>
    </source>
</reference>
<proteinExistence type="predicted"/>
<evidence type="ECO:0000256" key="1">
    <source>
        <dbReference type="ARBA" id="ARBA00022723"/>
    </source>
</evidence>
<evidence type="ECO:0000313" key="7">
    <source>
        <dbReference type="EMBL" id="KAJ3666422.1"/>
    </source>
</evidence>
<keyword evidence="3" id="KW-0862">Zinc</keyword>
<name>A0AA38IZI8_9CUCU</name>
<dbReference type="InterPro" id="IPR013083">
    <property type="entry name" value="Znf_RING/FYVE/PHD"/>
</dbReference>
<dbReference type="InterPro" id="IPR011011">
    <property type="entry name" value="Znf_FYVE_PHD"/>
</dbReference>
<dbReference type="SMART" id="SM00249">
    <property type="entry name" value="PHD"/>
    <property type="match status" value="1"/>
</dbReference>
<dbReference type="SUPFAM" id="SSF57903">
    <property type="entry name" value="FYVE/PHD zinc finger"/>
    <property type="match status" value="1"/>
</dbReference>
<dbReference type="PROSITE" id="PS50016">
    <property type="entry name" value="ZF_PHD_2"/>
    <property type="match status" value="1"/>
</dbReference>
<dbReference type="InterPro" id="IPR001965">
    <property type="entry name" value="Znf_PHD"/>
</dbReference>
<keyword evidence="5" id="KW-0175">Coiled coil</keyword>
<dbReference type="Gene3D" id="3.30.40.10">
    <property type="entry name" value="Zinc/RING finger domain, C3HC4 (zinc finger)"/>
    <property type="match status" value="1"/>
</dbReference>
<comment type="caution">
    <text evidence="7">The sequence shown here is derived from an EMBL/GenBank/DDBJ whole genome shotgun (WGS) entry which is preliminary data.</text>
</comment>
<dbReference type="AlphaFoldDB" id="A0AA38IZI8"/>
<feature type="coiled-coil region" evidence="5">
    <location>
        <begin position="66"/>
        <end position="119"/>
    </location>
</feature>
<dbReference type="InterPro" id="IPR019786">
    <property type="entry name" value="Zinc_finger_PHD-type_CS"/>
</dbReference>
<keyword evidence="2 4" id="KW-0863">Zinc-finger</keyword>
<evidence type="ECO:0000313" key="8">
    <source>
        <dbReference type="Proteomes" id="UP001168821"/>
    </source>
</evidence>